<organism evidence="7">
    <name type="scientific">Lilium pumilum</name>
    <dbReference type="NCBI Taxonomy" id="82327"/>
    <lineage>
        <taxon>Eukaryota</taxon>
        <taxon>Viridiplantae</taxon>
        <taxon>Streptophyta</taxon>
        <taxon>Embryophyta</taxon>
        <taxon>Tracheophyta</taxon>
        <taxon>Spermatophyta</taxon>
        <taxon>Magnoliopsida</taxon>
        <taxon>Liliopsida</taxon>
        <taxon>Liliales</taxon>
        <taxon>Liliaceae</taxon>
        <taxon>Lilium</taxon>
    </lineage>
</organism>
<dbReference type="Pfam" id="PF02365">
    <property type="entry name" value="NAM"/>
    <property type="match status" value="1"/>
</dbReference>
<dbReference type="GO" id="GO:0006355">
    <property type="term" value="P:regulation of DNA-templated transcription"/>
    <property type="evidence" value="ECO:0007669"/>
    <property type="project" value="InterPro"/>
</dbReference>
<dbReference type="Gene3D" id="2.170.150.80">
    <property type="entry name" value="NAC domain"/>
    <property type="match status" value="1"/>
</dbReference>
<dbReference type="AlphaFoldDB" id="A0A4Y1NZZ6"/>
<evidence type="ECO:0000256" key="3">
    <source>
        <dbReference type="ARBA" id="ARBA00023163"/>
    </source>
</evidence>
<evidence type="ECO:0000313" key="7">
    <source>
        <dbReference type="EMBL" id="AXU39986.1"/>
    </source>
</evidence>
<keyword evidence="1" id="KW-0805">Transcription regulation</keyword>
<keyword evidence="4" id="KW-0539">Nucleus</keyword>
<dbReference type="PROSITE" id="PS51005">
    <property type="entry name" value="NAC"/>
    <property type="match status" value="1"/>
</dbReference>
<evidence type="ECO:0000259" key="6">
    <source>
        <dbReference type="PROSITE" id="PS51005"/>
    </source>
</evidence>
<feature type="region of interest" description="Disordered" evidence="5">
    <location>
        <begin position="152"/>
        <end position="181"/>
    </location>
</feature>
<keyword evidence="3" id="KW-0804">Transcription</keyword>
<dbReference type="EMBL" id="MF398196">
    <property type="protein sequence ID" value="AXU39986.1"/>
    <property type="molecule type" value="mRNA"/>
</dbReference>
<accession>A0A4Y1NZZ6</accession>
<evidence type="ECO:0000256" key="2">
    <source>
        <dbReference type="ARBA" id="ARBA00023125"/>
    </source>
</evidence>
<protein>
    <submittedName>
        <fullName evidence="7">NAC protein</fullName>
    </submittedName>
</protein>
<dbReference type="PANTHER" id="PTHR31719">
    <property type="entry name" value="NAC TRANSCRIPTION FACTOR 56"/>
    <property type="match status" value="1"/>
</dbReference>
<dbReference type="PANTHER" id="PTHR31719:SF130">
    <property type="entry name" value="NAC DOMAIN-CONTAINING PROTEIN 18"/>
    <property type="match status" value="1"/>
</dbReference>
<keyword evidence="2" id="KW-0238">DNA-binding</keyword>
<name>A0A4Y1NZZ6_9LILI</name>
<dbReference type="GO" id="GO:0003677">
    <property type="term" value="F:DNA binding"/>
    <property type="evidence" value="ECO:0007669"/>
    <property type="project" value="UniProtKB-KW"/>
</dbReference>
<dbReference type="InterPro" id="IPR003441">
    <property type="entry name" value="NAC-dom"/>
</dbReference>
<feature type="domain" description="NAC" evidence="6">
    <location>
        <begin position="12"/>
        <end position="144"/>
    </location>
</feature>
<evidence type="ECO:0000256" key="1">
    <source>
        <dbReference type="ARBA" id="ARBA00023015"/>
    </source>
</evidence>
<evidence type="ECO:0000256" key="5">
    <source>
        <dbReference type="SAM" id="MobiDB-lite"/>
    </source>
</evidence>
<proteinExistence type="evidence at transcript level"/>
<sequence>MGSVTQQAVLRLPPGFRFHPTDEELVVQYLRRKALSFPLPASIIPDIDISKFTPRDLPGGLSTERYFFSRMEAKYAGRTRTAESGYWKVTGKESVIVSKGNIVVGMKRTLVFHYRGKRTNWMMHEYRLVGAREREWVLCRIYCKNRGGKIETPEFSESSCVTEDGDGSTDGEEASSGGKTS</sequence>
<evidence type="ECO:0000256" key="4">
    <source>
        <dbReference type="ARBA" id="ARBA00023242"/>
    </source>
</evidence>
<dbReference type="SUPFAM" id="SSF101941">
    <property type="entry name" value="NAC domain"/>
    <property type="match status" value="1"/>
</dbReference>
<reference evidence="7" key="1">
    <citation type="submission" date="2017-06" db="EMBL/GenBank/DDBJ databases">
        <authorList>
            <person name="Zhang Y.-N."/>
        </authorList>
    </citation>
    <scope>NUCLEOTIDE SEQUENCE</scope>
</reference>
<feature type="compositionally biased region" description="Acidic residues" evidence="5">
    <location>
        <begin position="163"/>
        <end position="173"/>
    </location>
</feature>
<dbReference type="InterPro" id="IPR036093">
    <property type="entry name" value="NAC_dom_sf"/>
</dbReference>